<dbReference type="Proteomes" id="UP001458880">
    <property type="component" value="Unassembled WGS sequence"/>
</dbReference>
<reference evidence="2 3" key="1">
    <citation type="journal article" date="2024" name="BMC Genomics">
        <title>De novo assembly and annotation of Popillia japonica's genome with initial clues to its potential as an invasive pest.</title>
        <authorList>
            <person name="Cucini C."/>
            <person name="Boschi S."/>
            <person name="Funari R."/>
            <person name="Cardaioli E."/>
            <person name="Iannotti N."/>
            <person name="Marturano G."/>
            <person name="Paoli F."/>
            <person name="Bruttini M."/>
            <person name="Carapelli A."/>
            <person name="Frati F."/>
            <person name="Nardi F."/>
        </authorList>
    </citation>
    <scope>NUCLEOTIDE SEQUENCE [LARGE SCALE GENOMIC DNA]</scope>
    <source>
        <strain evidence="2">DMR45628</strain>
    </source>
</reference>
<proteinExistence type="predicted"/>
<dbReference type="InterPro" id="IPR048367">
    <property type="entry name" value="TNP-like_RNaseH_C"/>
</dbReference>
<evidence type="ECO:0000313" key="3">
    <source>
        <dbReference type="Proteomes" id="UP001458880"/>
    </source>
</evidence>
<evidence type="ECO:0000259" key="1">
    <source>
        <dbReference type="Pfam" id="PF21789"/>
    </source>
</evidence>
<dbReference type="AlphaFoldDB" id="A0AAW1KCL7"/>
<comment type="caution">
    <text evidence="2">The sequence shown here is derived from an EMBL/GenBank/DDBJ whole genome shotgun (WGS) entry which is preliminary data.</text>
</comment>
<sequence length="367" mass="41346">MSVRQRVNLLATSGTVSKDGTRLSTGAVGTAKLLKFFDNLFDSLNGTLRYPQSGKILRVAISDTSPHFDYWRKVKHDLKNMYFVDGNNKLRSPSLCNWLVTINGVEELYTMLPSEMKHLPGRSLNQDPLENFFGQIRQRGSRNTNPTPTMFQYHFKSLIINNLASVHSINANCEEDCNQMFAAVKKIIIQESTSSSDEGCKYKNVKDKNSKNTLSKLAPSSSKSKNVTKTNTIDEVNSSNESLYIDTINVKNPIVETLSRCWTIDVNISNHVVVFKLDSGASYVELPISDSTLKLLKDYTSKDETLTRIKHFCDNGWPKAVFSPKATGNGNAIATRQQRDSTPVFPVFKYTCFHLLKRQHDYNATSF</sequence>
<protein>
    <recommendedName>
        <fullName evidence="1">Transposable element P transposase-like RNase H C-terminal domain-containing protein</fullName>
    </recommendedName>
</protein>
<name>A0AAW1KCL7_POPJA</name>
<evidence type="ECO:0000313" key="2">
    <source>
        <dbReference type="EMBL" id="KAK9717155.1"/>
    </source>
</evidence>
<accession>A0AAW1KCL7</accession>
<gene>
    <name evidence="2" type="ORF">QE152_g24336</name>
</gene>
<keyword evidence="3" id="KW-1185">Reference proteome</keyword>
<dbReference type="Pfam" id="PF21789">
    <property type="entry name" value="TNP-like_RNaseH_C"/>
    <property type="match status" value="1"/>
</dbReference>
<dbReference type="EMBL" id="JASPKY010000246">
    <property type="protein sequence ID" value="KAK9717155.1"/>
    <property type="molecule type" value="Genomic_DNA"/>
</dbReference>
<organism evidence="2 3">
    <name type="scientific">Popillia japonica</name>
    <name type="common">Japanese beetle</name>
    <dbReference type="NCBI Taxonomy" id="7064"/>
    <lineage>
        <taxon>Eukaryota</taxon>
        <taxon>Metazoa</taxon>
        <taxon>Ecdysozoa</taxon>
        <taxon>Arthropoda</taxon>
        <taxon>Hexapoda</taxon>
        <taxon>Insecta</taxon>
        <taxon>Pterygota</taxon>
        <taxon>Neoptera</taxon>
        <taxon>Endopterygota</taxon>
        <taxon>Coleoptera</taxon>
        <taxon>Polyphaga</taxon>
        <taxon>Scarabaeiformia</taxon>
        <taxon>Scarabaeidae</taxon>
        <taxon>Rutelinae</taxon>
        <taxon>Popillia</taxon>
    </lineage>
</organism>
<feature type="domain" description="Transposable element P transposase-like RNase H C-terminal" evidence="1">
    <location>
        <begin position="124"/>
        <end position="156"/>
    </location>
</feature>